<feature type="compositionally biased region" description="Polar residues" evidence="1">
    <location>
        <begin position="192"/>
        <end position="215"/>
    </location>
</feature>
<feature type="region of interest" description="Disordered" evidence="1">
    <location>
        <begin position="114"/>
        <end position="258"/>
    </location>
</feature>
<feature type="compositionally biased region" description="Polar residues" evidence="1">
    <location>
        <begin position="141"/>
        <end position="168"/>
    </location>
</feature>
<name>A0AAW0WVM5_CHEQU</name>
<feature type="region of interest" description="Disordered" evidence="1">
    <location>
        <begin position="23"/>
        <end position="101"/>
    </location>
</feature>
<evidence type="ECO:0000313" key="3">
    <source>
        <dbReference type="Proteomes" id="UP001445076"/>
    </source>
</evidence>
<reference evidence="2 3" key="1">
    <citation type="journal article" date="2024" name="BMC Genomics">
        <title>Genome assembly of redclaw crayfish (Cherax quadricarinatus) provides insights into its immune adaptation and hypoxia tolerance.</title>
        <authorList>
            <person name="Liu Z."/>
            <person name="Zheng J."/>
            <person name="Li H."/>
            <person name="Fang K."/>
            <person name="Wang S."/>
            <person name="He J."/>
            <person name="Zhou D."/>
            <person name="Weng S."/>
            <person name="Chi M."/>
            <person name="Gu Z."/>
            <person name="He J."/>
            <person name="Li F."/>
            <person name="Wang M."/>
        </authorList>
    </citation>
    <scope>NUCLEOTIDE SEQUENCE [LARGE SCALE GENOMIC DNA]</scope>
    <source>
        <strain evidence="2">ZL_2023a</strain>
    </source>
</reference>
<accession>A0AAW0WVM5</accession>
<organism evidence="2 3">
    <name type="scientific">Cherax quadricarinatus</name>
    <name type="common">Australian red claw crayfish</name>
    <dbReference type="NCBI Taxonomy" id="27406"/>
    <lineage>
        <taxon>Eukaryota</taxon>
        <taxon>Metazoa</taxon>
        <taxon>Ecdysozoa</taxon>
        <taxon>Arthropoda</taxon>
        <taxon>Crustacea</taxon>
        <taxon>Multicrustacea</taxon>
        <taxon>Malacostraca</taxon>
        <taxon>Eumalacostraca</taxon>
        <taxon>Eucarida</taxon>
        <taxon>Decapoda</taxon>
        <taxon>Pleocyemata</taxon>
        <taxon>Astacidea</taxon>
        <taxon>Parastacoidea</taxon>
        <taxon>Parastacidae</taxon>
        <taxon>Cherax</taxon>
    </lineage>
</organism>
<feature type="compositionally biased region" description="Basic and acidic residues" evidence="1">
    <location>
        <begin position="87"/>
        <end position="97"/>
    </location>
</feature>
<evidence type="ECO:0000256" key="1">
    <source>
        <dbReference type="SAM" id="MobiDB-lite"/>
    </source>
</evidence>
<gene>
    <name evidence="2" type="ORF">OTU49_004862</name>
</gene>
<feature type="region of interest" description="Disordered" evidence="1">
    <location>
        <begin position="272"/>
        <end position="322"/>
    </location>
</feature>
<sequence>MADDKAREMMVQRGLGAILANMGAGKIGIGKPVEKKPPPTPPKVNSASKSKPEGNQEFTQNSSEGWGDHKEGSRPNSEGAAKNTNNQRKDIEKREENENLGAIHRGVGAILANMSNRNLGGSRPGGEMNQGGNRPGGEMNQGGSRSANEMNQPNNRPGSEMNQGNNRPGSEMNKGGNRPGGEMNLGGARSVSEMNPSLNKGNVPQRLPQRNQGFNMNCPREYGGWDVDCGPGANNDPSNTRPTNNQRMGNFNKGDFNSCRGHLRKTFGFQEKSLLGEYPGPGSSGPRTSFNPDSVNTRPTQEGSVDRGGEKESVGEEESWLR</sequence>
<dbReference type="AlphaFoldDB" id="A0AAW0WVM5"/>
<comment type="caution">
    <text evidence="2">The sequence shown here is derived from an EMBL/GenBank/DDBJ whole genome shotgun (WGS) entry which is preliminary data.</text>
</comment>
<feature type="compositionally biased region" description="Basic and acidic residues" evidence="1">
    <location>
        <begin position="304"/>
        <end position="322"/>
    </location>
</feature>
<dbReference type="Proteomes" id="UP001445076">
    <property type="component" value="Unassembled WGS sequence"/>
</dbReference>
<protein>
    <submittedName>
        <fullName evidence="2">Uncharacterized protein</fullName>
    </submittedName>
</protein>
<feature type="compositionally biased region" description="Polar residues" evidence="1">
    <location>
        <begin position="285"/>
        <end position="303"/>
    </location>
</feature>
<proteinExistence type="predicted"/>
<feature type="compositionally biased region" description="Polar residues" evidence="1">
    <location>
        <begin position="235"/>
        <end position="249"/>
    </location>
</feature>
<evidence type="ECO:0000313" key="2">
    <source>
        <dbReference type="EMBL" id="KAK8736187.1"/>
    </source>
</evidence>
<keyword evidence="3" id="KW-1185">Reference proteome</keyword>
<dbReference type="EMBL" id="JARKIK010000044">
    <property type="protein sequence ID" value="KAK8736187.1"/>
    <property type="molecule type" value="Genomic_DNA"/>
</dbReference>